<evidence type="ECO:0000313" key="2">
    <source>
        <dbReference type="EMBL" id="SDH24905.1"/>
    </source>
</evidence>
<reference evidence="2 3" key="1">
    <citation type="submission" date="2016-10" db="EMBL/GenBank/DDBJ databases">
        <authorList>
            <person name="de Groot N.N."/>
        </authorList>
    </citation>
    <scope>NUCLEOTIDE SEQUENCE [LARGE SCALE GENOMIC DNA]</scope>
    <source>
        <strain evidence="2 3">DSM 21632</strain>
    </source>
</reference>
<keyword evidence="3" id="KW-1185">Reference proteome</keyword>
<dbReference type="PANTHER" id="PTHR43841:SF3">
    <property type="entry name" value="(3R)-HYDROXYACYL-ACP DEHYDRATASE SUBUNIT HADB"/>
    <property type="match status" value="1"/>
</dbReference>
<dbReference type="OrthoDB" id="9801625at2"/>
<dbReference type="Pfam" id="PF01575">
    <property type="entry name" value="MaoC_dehydratas"/>
    <property type="match status" value="1"/>
</dbReference>
<dbReference type="Gene3D" id="3.10.129.10">
    <property type="entry name" value="Hotdog Thioesterase"/>
    <property type="match status" value="1"/>
</dbReference>
<dbReference type="InterPro" id="IPR029069">
    <property type="entry name" value="HotDog_dom_sf"/>
</dbReference>
<name>A0A1G8AVA3_9BACI</name>
<dbReference type="SUPFAM" id="SSF54637">
    <property type="entry name" value="Thioesterase/thiol ester dehydrase-isomerase"/>
    <property type="match status" value="1"/>
</dbReference>
<protein>
    <submittedName>
        <fullName evidence="2">Acyl dehydratase</fullName>
    </submittedName>
</protein>
<dbReference type="InterPro" id="IPR002539">
    <property type="entry name" value="MaoC-like_dom"/>
</dbReference>
<dbReference type="EMBL" id="FNDK01000003">
    <property type="protein sequence ID" value="SDH24905.1"/>
    <property type="molecule type" value="Genomic_DNA"/>
</dbReference>
<dbReference type="AlphaFoldDB" id="A0A1G8AVA3"/>
<dbReference type="Proteomes" id="UP000199163">
    <property type="component" value="Unassembled WGS sequence"/>
</dbReference>
<accession>A0A1G8AVA3</accession>
<dbReference type="PANTHER" id="PTHR43841">
    <property type="entry name" value="3-HYDROXYACYL-THIOESTER DEHYDRATASE HTDX-RELATED"/>
    <property type="match status" value="1"/>
</dbReference>
<feature type="domain" description="MaoC-like" evidence="1">
    <location>
        <begin position="11"/>
        <end position="112"/>
    </location>
</feature>
<dbReference type="RefSeq" id="WP_091271600.1">
    <property type="nucleotide sequence ID" value="NZ_FNDK01000003.1"/>
</dbReference>
<organism evidence="2 3">
    <name type="scientific">Alteribacillus persepolensis</name>
    <dbReference type="NCBI Taxonomy" id="568899"/>
    <lineage>
        <taxon>Bacteria</taxon>
        <taxon>Bacillati</taxon>
        <taxon>Bacillota</taxon>
        <taxon>Bacilli</taxon>
        <taxon>Bacillales</taxon>
        <taxon>Bacillaceae</taxon>
        <taxon>Alteribacillus</taxon>
    </lineage>
</organism>
<sequence length="137" mass="14878">MSMTWQELKPEQELTLVKPPIEKLQLVKYAGASKDFNMIHQDEETAKKVGLPGIIAHGMLSMGFLGQLAQDAAGTNGFVSRLNVQFRGMVFPGDTVTCKAVVTEKNADTKTVDLDIWAETDAGKPVTKGQASITFHA</sequence>
<gene>
    <name evidence="2" type="ORF">SAMN05192534_10334</name>
</gene>
<evidence type="ECO:0000313" key="3">
    <source>
        <dbReference type="Proteomes" id="UP000199163"/>
    </source>
</evidence>
<proteinExistence type="predicted"/>
<evidence type="ECO:0000259" key="1">
    <source>
        <dbReference type="Pfam" id="PF01575"/>
    </source>
</evidence>
<dbReference type="STRING" id="568899.SAMN05192534_10334"/>